<keyword evidence="1" id="KW-0472">Membrane</keyword>
<feature type="transmembrane region" description="Helical" evidence="1">
    <location>
        <begin position="159"/>
        <end position="187"/>
    </location>
</feature>
<feature type="transmembrane region" description="Helical" evidence="1">
    <location>
        <begin position="6"/>
        <end position="23"/>
    </location>
</feature>
<keyword evidence="1" id="KW-1133">Transmembrane helix</keyword>
<reference evidence="2 3" key="1">
    <citation type="submission" date="2019-02" db="EMBL/GenBank/DDBJ databases">
        <authorList>
            <person name="Fomenkov A."/>
            <person name="Dubinina G."/>
            <person name="Grabovich M."/>
            <person name="Vincze T."/>
            <person name="Roberts R.J."/>
        </authorList>
    </citation>
    <scope>NUCLEOTIDE SEQUENCE [LARGE SCALE GENOMIC DNA]</scope>
    <source>
        <strain evidence="2 3">P</strain>
    </source>
</reference>
<dbReference type="EMBL" id="CP035807">
    <property type="protein sequence ID" value="QEN03807.1"/>
    <property type="molecule type" value="Genomic_DNA"/>
</dbReference>
<keyword evidence="1" id="KW-0812">Transmembrane</keyword>
<feature type="transmembrane region" description="Helical" evidence="1">
    <location>
        <begin position="375"/>
        <end position="392"/>
    </location>
</feature>
<dbReference type="AlphaFoldDB" id="A0A5C1Q8Q2"/>
<keyword evidence="3" id="KW-1185">Reference proteome</keyword>
<evidence type="ECO:0000313" key="3">
    <source>
        <dbReference type="Proteomes" id="UP000323824"/>
    </source>
</evidence>
<proteinExistence type="predicted"/>
<reference evidence="2 3" key="2">
    <citation type="submission" date="2019-09" db="EMBL/GenBank/DDBJ databases">
        <title>Complete Genome Sequence and Methylome Analysis of free living Spirochaetas.</title>
        <authorList>
            <person name="Leshcheva N."/>
            <person name="Mikheeva N."/>
        </authorList>
    </citation>
    <scope>NUCLEOTIDE SEQUENCE [LARGE SCALE GENOMIC DNA]</scope>
    <source>
        <strain evidence="2 3">P</strain>
    </source>
</reference>
<gene>
    <name evidence="2" type="ORF">EW093_03525</name>
</gene>
<organism evidence="2 3">
    <name type="scientific">Thiospirochaeta perfilievii</name>
    <dbReference type="NCBI Taxonomy" id="252967"/>
    <lineage>
        <taxon>Bacteria</taxon>
        <taxon>Pseudomonadati</taxon>
        <taxon>Spirochaetota</taxon>
        <taxon>Spirochaetia</taxon>
        <taxon>Spirochaetales</taxon>
        <taxon>Spirochaetaceae</taxon>
        <taxon>Thiospirochaeta</taxon>
    </lineage>
</organism>
<sequence length="402" mass="47054">MIKTLFKILLVILFVIVSILFFNRKINNHNWGSYTPIILDRDEDVVKALDTLGKLGFNGIIYEDGISIGINNYIDLEERGLKDISSLLDKNDYRNTPYISNLNSLFRTKDDNKPIMYVKLDRTNIFSIYNIYKAFEQNAIPYKVGDPLFMRVVLNYLSFILLLLLFGFGCRTRVIISILSGVIAYLYMDASSLYKYSVFFIGYFLIIMIVESISFSNRYIKRNNIGIIRVLLGTILFILPSFFPIFIDLSNTLYTPIPLEETGFGYENLENSFDESTPNISNYFTHYAYQKSFLYGDKYLFPTYGNSVTIDEFKREDYYLSRNEKVVFTYDDDYLSEFLSYCDTTALGRFYKDYGRPFKLELNSLLSLYTNSKEYTYVGILAICMFFSSFFFKKGRDKKLKY</sequence>
<feature type="transmembrane region" description="Helical" evidence="1">
    <location>
        <begin position="227"/>
        <end position="247"/>
    </location>
</feature>
<dbReference type="Proteomes" id="UP000323824">
    <property type="component" value="Chromosome"/>
</dbReference>
<accession>A0A5C1Q8Q2</accession>
<protein>
    <submittedName>
        <fullName evidence="2">Uncharacterized protein</fullName>
    </submittedName>
</protein>
<evidence type="ECO:0000313" key="2">
    <source>
        <dbReference type="EMBL" id="QEN03807.1"/>
    </source>
</evidence>
<feature type="transmembrane region" description="Helical" evidence="1">
    <location>
        <begin position="193"/>
        <end position="215"/>
    </location>
</feature>
<dbReference type="KEGG" id="sper:EW093_03525"/>
<evidence type="ECO:0000256" key="1">
    <source>
        <dbReference type="SAM" id="Phobius"/>
    </source>
</evidence>
<name>A0A5C1Q8Q2_9SPIO</name>
<dbReference type="RefSeq" id="WP_149567065.1">
    <property type="nucleotide sequence ID" value="NZ_CP035807.1"/>
</dbReference>